<proteinExistence type="predicted"/>
<dbReference type="RefSeq" id="WP_344232989.1">
    <property type="nucleotide sequence ID" value="NZ_BAAAPH010000005.1"/>
</dbReference>
<dbReference type="PANTHER" id="PTHR48081:SF8">
    <property type="entry name" value="ALPHA_BETA HYDROLASE FOLD-3 DOMAIN-CONTAINING PROTEIN-RELATED"/>
    <property type="match status" value="1"/>
</dbReference>
<evidence type="ECO:0000313" key="3">
    <source>
        <dbReference type="EMBL" id="GAA1562194.1"/>
    </source>
</evidence>
<keyword evidence="1 3" id="KW-0378">Hydrolase</keyword>
<dbReference type="Proteomes" id="UP001501705">
    <property type="component" value="Unassembled WGS sequence"/>
</dbReference>
<evidence type="ECO:0000313" key="4">
    <source>
        <dbReference type="Proteomes" id="UP001501705"/>
    </source>
</evidence>
<dbReference type="GO" id="GO:0016787">
    <property type="term" value="F:hydrolase activity"/>
    <property type="evidence" value="ECO:0007669"/>
    <property type="project" value="UniProtKB-KW"/>
</dbReference>
<accession>A0ABP4NLA4</accession>
<dbReference type="EMBL" id="BAAAPH010000005">
    <property type="protein sequence ID" value="GAA1562194.1"/>
    <property type="molecule type" value="Genomic_DNA"/>
</dbReference>
<reference evidence="4" key="1">
    <citation type="journal article" date="2019" name="Int. J. Syst. Evol. Microbiol.">
        <title>The Global Catalogue of Microorganisms (GCM) 10K type strain sequencing project: providing services to taxonomists for standard genome sequencing and annotation.</title>
        <authorList>
            <consortium name="The Broad Institute Genomics Platform"/>
            <consortium name="The Broad Institute Genome Sequencing Center for Infectious Disease"/>
            <person name="Wu L."/>
            <person name="Ma J."/>
        </authorList>
    </citation>
    <scope>NUCLEOTIDE SEQUENCE [LARGE SCALE GENOMIC DNA]</scope>
    <source>
        <strain evidence="4">JCM 15572</strain>
    </source>
</reference>
<dbReference type="InterPro" id="IPR050300">
    <property type="entry name" value="GDXG_lipolytic_enzyme"/>
</dbReference>
<dbReference type="Gene3D" id="3.40.50.1820">
    <property type="entry name" value="alpha/beta hydrolase"/>
    <property type="match status" value="1"/>
</dbReference>
<dbReference type="InterPro" id="IPR029058">
    <property type="entry name" value="AB_hydrolase_fold"/>
</dbReference>
<feature type="domain" description="Alpha/beta hydrolase fold-3" evidence="2">
    <location>
        <begin position="78"/>
        <end position="286"/>
    </location>
</feature>
<dbReference type="InterPro" id="IPR013094">
    <property type="entry name" value="AB_hydrolase_3"/>
</dbReference>
<dbReference type="PANTHER" id="PTHR48081">
    <property type="entry name" value="AB HYDROLASE SUPERFAMILY PROTEIN C4A8.06C"/>
    <property type="match status" value="1"/>
</dbReference>
<name>A0ABP4NLA4_9ACTN</name>
<sequence>MYAYDPELIPRIPALAGVDFTDYKAVRAAESSYGPVLQYEPPTPVVTTDLAVEGPEGAPDVPVRVYRPSGHGDGLPGMLYLHSGGFVAGTVAQVDPVILRISAEVGVVVVSVEYRLAPENPFPAGLDDCYAVLAWAAKYAAELGIDPQRLAVCGHSAGGGLAAALALLARDRGGPAICFQYLGVPEIDDRLDTPSMLAYVDTPIWNRRFAEFSWDSYLGVGKRGSDNVSPYAAPARAEDLSGLPPAFVTACQFDPLRDEDIRYAQRLAQANVPAELIVYPGAIHGTELVEEATIARRMSGDMIATLRRALTAN</sequence>
<gene>
    <name evidence="3" type="ORF">GCM10009804_18630</name>
</gene>
<keyword evidence="4" id="KW-1185">Reference proteome</keyword>
<comment type="caution">
    <text evidence="3">The sequence shown here is derived from an EMBL/GenBank/DDBJ whole genome shotgun (WGS) entry which is preliminary data.</text>
</comment>
<evidence type="ECO:0000259" key="2">
    <source>
        <dbReference type="Pfam" id="PF07859"/>
    </source>
</evidence>
<protein>
    <submittedName>
        <fullName evidence="3">Alpha/beta hydrolase</fullName>
    </submittedName>
</protein>
<evidence type="ECO:0000256" key="1">
    <source>
        <dbReference type="ARBA" id="ARBA00022801"/>
    </source>
</evidence>
<dbReference type="Pfam" id="PF07859">
    <property type="entry name" value="Abhydrolase_3"/>
    <property type="match status" value="1"/>
</dbReference>
<organism evidence="3 4">
    <name type="scientific">Kribbella hippodromi</name>
    <dbReference type="NCBI Taxonomy" id="434347"/>
    <lineage>
        <taxon>Bacteria</taxon>
        <taxon>Bacillati</taxon>
        <taxon>Actinomycetota</taxon>
        <taxon>Actinomycetes</taxon>
        <taxon>Propionibacteriales</taxon>
        <taxon>Kribbellaceae</taxon>
        <taxon>Kribbella</taxon>
    </lineage>
</organism>
<dbReference type="SUPFAM" id="SSF53474">
    <property type="entry name" value="alpha/beta-Hydrolases"/>
    <property type="match status" value="1"/>
</dbReference>